<organism evidence="3 4">
    <name type="scientific">Caenorhabditis auriculariae</name>
    <dbReference type="NCBI Taxonomy" id="2777116"/>
    <lineage>
        <taxon>Eukaryota</taxon>
        <taxon>Metazoa</taxon>
        <taxon>Ecdysozoa</taxon>
        <taxon>Nematoda</taxon>
        <taxon>Chromadorea</taxon>
        <taxon>Rhabditida</taxon>
        <taxon>Rhabditina</taxon>
        <taxon>Rhabditomorpha</taxon>
        <taxon>Rhabditoidea</taxon>
        <taxon>Rhabditidae</taxon>
        <taxon>Peloderinae</taxon>
        <taxon>Caenorhabditis</taxon>
    </lineage>
</organism>
<name>A0A8S1H0Q5_9PELO</name>
<evidence type="ECO:0000256" key="1">
    <source>
        <dbReference type="SAM" id="MobiDB-lite"/>
    </source>
</evidence>
<feature type="domain" description="Endonuclease/exonuclease/phosphatase" evidence="2">
    <location>
        <begin position="354"/>
        <end position="536"/>
    </location>
</feature>
<sequence>MKTSKIFNPVEDSEAFRKKEKLCRNNNFKLYQAVGNRRNHPAVSFSHPQQRNHRILSTGHHPSKAKARKRTMPSPAAPRSLPVNVPRSKAKSSLASELGVSDNVDLIQRIVMKRAMGKAANREQIVEIESPQISRLPVIEEAKVESDADTTFSFSCSSSSSTSSSSSPTKEPTPKRKLRKGILMNPKSENDVSKECTAAAAPFRTSLVLKRECARVEEIDVVVISDDEGEVVCLRDATTVEKAVEVEIEEISSNSAGSSIGSKTEKIKQNDKKLTKKSSVLENIEDCLNKQSFLKKNEKLRFWETVQNPDAFSLCRGPHADFRVCSYNILCQDTISKTMYLYRHLSREQHLLNWEVRWQKLREELSSIDADVFGLQEVQECHFNDYIKPFFKKRGYAGLLKTRTGGLFIDGCAIFYKPHKFDILEYRFVEYFVAPNTNMDREQIAQIAKLRCRVTGEIVLFANTHLLFNKTRGDVKLGQLALLFANIHDMKASTGNPCSVIVTGDFNMEPNSAVYRYAANGMINLGGLPRRELSGQGEKGGTPLDACVILPPACGVLRDGMFASACGMKPNRVIAANVFCHPIKLHSVYTHGCSENSEVSTYHADSGNPDFIFYSVKEKSFKGEGVSVKESPCLKLMSRYSLPTRRGLRGLSPWPNFYVPSDHIPLIANFRLTGPSF</sequence>
<dbReference type="EMBL" id="CAJGYM010000005">
    <property type="protein sequence ID" value="CAD6186910.1"/>
    <property type="molecule type" value="Genomic_DNA"/>
</dbReference>
<feature type="region of interest" description="Disordered" evidence="1">
    <location>
        <begin position="151"/>
        <end position="184"/>
    </location>
</feature>
<dbReference type="Gene3D" id="3.60.10.10">
    <property type="entry name" value="Endonuclease/exonuclease/phosphatase"/>
    <property type="match status" value="1"/>
</dbReference>
<dbReference type="Proteomes" id="UP000835052">
    <property type="component" value="Unassembled WGS sequence"/>
</dbReference>
<gene>
    <name evidence="3" type="ORF">CAUJ_LOCUS2829</name>
</gene>
<dbReference type="InterPro" id="IPR036691">
    <property type="entry name" value="Endo/exonu/phosph_ase_sf"/>
</dbReference>
<feature type="compositionally biased region" description="Basic residues" evidence="1">
    <location>
        <begin position="61"/>
        <end position="71"/>
    </location>
</feature>
<evidence type="ECO:0000313" key="4">
    <source>
        <dbReference type="Proteomes" id="UP000835052"/>
    </source>
</evidence>
<dbReference type="OrthoDB" id="10253982at2759"/>
<dbReference type="InterPro" id="IPR005135">
    <property type="entry name" value="Endo/exonuclease/phosphatase"/>
</dbReference>
<dbReference type="Pfam" id="PF03372">
    <property type="entry name" value="Exo_endo_phos"/>
    <property type="match status" value="1"/>
</dbReference>
<comment type="caution">
    <text evidence="3">The sequence shown here is derived from an EMBL/GenBank/DDBJ whole genome shotgun (WGS) entry which is preliminary data.</text>
</comment>
<proteinExistence type="predicted"/>
<dbReference type="SUPFAM" id="SSF56219">
    <property type="entry name" value="DNase I-like"/>
    <property type="match status" value="1"/>
</dbReference>
<accession>A0A8S1H0Q5</accession>
<reference evidence="3" key="1">
    <citation type="submission" date="2020-10" db="EMBL/GenBank/DDBJ databases">
        <authorList>
            <person name="Kikuchi T."/>
        </authorList>
    </citation>
    <scope>NUCLEOTIDE SEQUENCE</scope>
    <source>
        <strain evidence="3">NKZ352</strain>
    </source>
</reference>
<dbReference type="PANTHER" id="PTHR12121">
    <property type="entry name" value="CARBON CATABOLITE REPRESSOR PROTEIN 4"/>
    <property type="match status" value="1"/>
</dbReference>
<protein>
    <recommendedName>
        <fullName evidence="2">Endonuclease/exonuclease/phosphatase domain-containing protein</fullName>
    </recommendedName>
</protein>
<dbReference type="AlphaFoldDB" id="A0A8S1H0Q5"/>
<evidence type="ECO:0000313" key="3">
    <source>
        <dbReference type="EMBL" id="CAD6186910.1"/>
    </source>
</evidence>
<feature type="compositionally biased region" description="Low complexity" evidence="1">
    <location>
        <begin position="151"/>
        <end position="167"/>
    </location>
</feature>
<evidence type="ECO:0000259" key="2">
    <source>
        <dbReference type="Pfam" id="PF03372"/>
    </source>
</evidence>
<dbReference type="InterPro" id="IPR050410">
    <property type="entry name" value="CCR4/nocturin_mRNA_transcr"/>
</dbReference>
<dbReference type="PANTHER" id="PTHR12121:SF34">
    <property type="entry name" value="PROTEIN ANGEL"/>
    <property type="match status" value="1"/>
</dbReference>
<keyword evidence="4" id="KW-1185">Reference proteome</keyword>
<feature type="region of interest" description="Disordered" evidence="1">
    <location>
        <begin position="44"/>
        <end position="97"/>
    </location>
</feature>
<dbReference type="GO" id="GO:0000175">
    <property type="term" value="F:3'-5'-RNA exonuclease activity"/>
    <property type="evidence" value="ECO:0007669"/>
    <property type="project" value="TreeGrafter"/>
</dbReference>